<dbReference type="Gene3D" id="3.40.630.10">
    <property type="entry name" value="Zn peptidases"/>
    <property type="match status" value="1"/>
</dbReference>
<sequence>MATSVSSNTQRRKAGRSASSVAFDLTALVDRRRIFPDANRDGYGDHVALRIFVPEEITSASIWAGVLHLAARLCFEVTSFTPPLLVNRPKPPSDGVLLSIDECSLIDCPDDPQAAVLFHEGDNHLILRSASSETLADALHALATASLREKPSRRSSERLFFFRRRSNAASNIPSSEMGYPAVSIAYRSDGRMDGSAFIESPLDAFPMKPLRTVVGSAFVNPIDLPSDIDLLDVTRDRGVFAADPRRPRFRRLVAAVRIDPEAISPELGRALADAVCRMALIATEMSMPFVFAGHAPKDRILLDIRETNEPVVEIRRISGPQDALHGIRISGRSPELAKAIREWTQLALVEDGPEAAEVHRFRNRVRQFGDLLFAGDVRGRWAHALAGFHAEEKAPLPPIAPEQKPWIEKACTAVGVPLPVVRHPKTIHRRTRWLSESYRLLSLLHSFPEGGGKLRVTAQISKPQMERKAMAQRIAYILGKLGYEADIEVLNAYKPGLSWLLDAVLPKLLPIREQVAAIRIEYRPFEPDGKALETRSRWVQELFPGPDRMAEVLDLPVERIRMVENPHLTEIYRLTAWSGDEKPLAVESFSPRTTSMPHLAAMKDGPWIHPATAGMRIEVVQPGKTIAPADQPTSGIGEAGTACRVLLDKSCPTDREWFWQVFQEEWLPLMEAEMVRRLKQEPFEEALAFWEDIRIDVAIEETDERLGIGEERICPMEALHEDIYFGLLDWFASFAVRHGLPETLQLGRIVPRVVSRIGESDPSAGLHLKPMAWPVSPDSGFDSGERFPTVDRLRFSSDHWEICWSNPPVMDAGKRSRLFRIASAWGFDADGDETCLRLRLKPPRQKADPFVNQSVRIDSPPLPSDRMLTAQEVGRWMRRLAAFPRLKVWPCGTSIQGRTIWAIEAVDAGCGSVWSAAKLGCLKPTLLFNARHHANEVSSTTAAIRMALKTAKSAWGASCLRAVNVVWIPLENPDGVATLESLLPDAPDHKLHAARYNAVGSEFYRDYFTEKPRFPEAAAKRRLWERWLPILMVDHHGFPSHEWDQPFAGIAPYRFRNFWIPITGLYLILPFLEEPEHPMHETAKRLHRLLDEAMSGESQIVEANRCFADRFRRYAYEPDPAAFDPPSDDALPAVPVESRLVETNAAVRYPEITACELIVEAADEIVSGPAFERCVRGHMRIEEALMEALSGAKS</sequence>
<dbReference type="EMBL" id="DSUH01000034">
    <property type="protein sequence ID" value="HGU31517.1"/>
    <property type="molecule type" value="Genomic_DNA"/>
</dbReference>
<reference evidence="2" key="1">
    <citation type="journal article" date="2020" name="mSystems">
        <title>Genome- and Community-Level Interaction Insights into Carbon Utilization and Element Cycling Functions of Hydrothermarchaeota in Hydrothermal Sediment.</title>
        <authorList>
            <person name="Zhou Z."/>
            <person name="Liu Y."/>
            <person name="Xu W."/>
            <person name="Pan J."/>
            <person name="Luo Z.H."/>
            <person name="Li M."/>
        </authorList>
    </citation>
    <scope>NUCLEOTIDE SEQUENCE [LARGE SCALE GENOMIC DNA]</scope>
    <source>
        <strain evidence="2">SpSt-477</strain>
    </source>
</reference>
<comment type="caution">
    <text evidence="2">The sequence shown here is derived from an EMBL/GenBank/DDBJ whole genome shotgun (WGS) entry which is preliminary data.</text>
</comment>
<evidence type="ECO:0000313" key="2">
    <source>
        <dbReference type="EMBL" id="HGU31517.1"/>
    </source>
</evidence>
<dbReference type="AlphaFoldDB" id="A0A7C4RS65"/>
<dbReference type="GO" id="GO:0004181">
    <property type="term" value="F:metallocarboxypeptidase activity"/>
    <property type="evidence" value="ECO:0007669"/>
    <property type="project" value="InterPro"/>
</dbReference>
<name>A0A7C4RS65_9BACT</name>
<proteinExistence type="predicted"/>
<gene>
    <name evidence="2" type="ORF">ENS29_01515</name>
</gene>
<accession>A0A7C4RS65</accession>
<dbReference type="Pfam" id="PF00246">
    <property type="entry name" value="Peptidase_M14"/>
    <property type="match status" value="1"/>
</dbReference>
<protein>
    <recommendedName>
        <fullName evidence="1">Peptidase M14 domain-containing protein</fullName>
    </recommendedName>
</protein>
<dbReference type="GO" id="GO:0006508">
    <property type="term" value="P:proteolysis"/>
    <property type="evidence" value="ECO:0007669"/>
    <property type="project" value="InterPro"/>
</dbReference>
<evidence type="ECO:0000259" key="1">
    <source>
        <dbReference type="Pfam" id="PF00246"/>
    </source>
</evidence>
<dbReference type="InterPro" id="IPR000834">
    <property type="entry name" value="Peptidase_M14"/>
</dbReference>
<dbReference type="CDD" id="cd06232">
    <property type="entry name" value="M14-like"/>
    <property type="match status" value="1"/>
</dbReference>
<dbReference type="GO" id="GO:0008270">
    <property type="term" value="F:zinc ion binding"/>
    <property type="evidence" value="ECO:0007669"/>
    <property type="project" value="InterPro"/>
</dbReference>
<dbReference type="SUPFAM" id="SSF53187">
    <property type="entry name" value="Zn-dependent exopeptidases"/>
    <property type="match status" value="1"/>
</dbReference>
<organism evidence="2">
    <name type="scientific">Desulfatirhabdium butyrativorans</name>
    <dbReference type="NCBI Taxonomy" id="340467"/>
    <lineage>
        <taxon>Bacteria</taxon>
        <taxon>Pseudomonadati</taxon>
        <taxon>Thermodesulfobacteriota</taxon>
        <taxon>Desulfobacteria</taxon>
        <taxon>Desulfobacterales</taxon>
        <taxon>Desulfatirhabdiaceae</taxon>
        <taxon>Desulfatirhabdium</taxon>
    </lineage>
</organism>
<feature type="domain" description="Peptidase M14" evidence="1">
    <location>
        <begin position="875"/>
        <end position="981"/>
    </location>
</feature>